<dbReference type="AlphaFoldDB" id="A0A0K2UV21"/>
<dbReference type="EMBL" id="HACA01024174">
    <property type="protein sequence ID" value="CDW41535.1"/>
    <property type="molecule type" value="Transcribed_RNA"/>
</dbReference>
<dbReference type="OrthoDB" id="6617129at2759"/>
<evidence type="ECO:0000313" key="1">
    <source>
        <dbReference type="EMBL" id="CDW41536.1"/>
    </source>
</evidence>
<accession>A0A0K2UV21</accession>
<sequence>MPKILKLRPWIAVNGGDQVWDFHEDTKILNCRLCYSQHNGSDLSKILRHVRSGRHTKSLDLLNKHLTNESLKTSDFISDMTKMLVSCNIPFSVVEHPKFISFMEKYTGKSVPSRYVVSKSMEVESSVIHL</sequence>
<dbReference type="EMBL" id="HACA01024175">
    <property type="protein sequence ID" value="CDW41536.1"/>
    <property type="molecule type" value="Transcribed_RNA"/>
</dbReference>
<organism evidence="1">
    <name type="scientific">Lepeophtheirus salmonis</name>
    <name type="common">Salmon louse</name>
    <name type="synonym">Caligus salmonis</name>
    <dbReference type="NCBI Taxonomy" id="72036"/>
    <lineage>
        <taxon>Eukaryota</taxon>
        <taxon>Metazoa</taxon>
        <taxon>Ecdysozoa</taxon>
        <taxon>Arthropoda</taxon>
        <taxon>Crustacea</taxon>
        <taxon>Multicrustacea</taxon>
        <taxon>Hexanauplia</taxon>
        <taxon>Copepoda</taxon>
        <taxon>Siphonostomatoida</taxon>
        <taxon>Caligidae</taxon>
        <taxon>Lepeophtheirus</taxon>
    </lineage>
</organism>
<name>A0A0K2UV21_LEPSM</name>
<proteinExistence type="predicted"/>
<protein>
    <submittedName>
        <fullName evidence="1">Putative LOC100899379 [Metaseiulus occidentalis]</fullName>
    </submittedName>
</protein>
<reference evidence="1" key="1">
    <citation type="submission" date="2014-05" db="EMBL/GenBank/DDBJ databases">
        <authorList>
            <person name="Chronopoulou M."/>
        </authorList>
    </citation>
    <scope>NUCLEOTIDE SEQUENCE</scope>
    <source>
        <tissue evidence="1">Whole organism</tissue>
    </source>
</reference>